<dbReference type="EMBL" id="JAMXLY010000017">
    <property type="protein sequence ID" value="MCO6025392.1"/>
    <property type="molecule type" value="Genomic_DNA"/>
</dbReference>
<sequence length="288" mass="32463">MQAMVFAAGKGTRLKPLTDKIPKALVKVDGKPLLEHVLLRLRAAGIKHIVVNVHHFSNQIIDYLAENDFQMDIKVSDETALLLDTGGGLKKARPLFDRNLPVLIHNVDILSNVDLNQFYSTGETYMGMTPEIRPDGASARNEEANGDNSGADGRQQENSACHFSLKEPIAALLVVSKRQTKRYLVFNDEMRLVGWTNIETGEVRSPYAWVKAALPQLHLYAFAGIHLFSPRFFPLMDEWPEQFPIMDFYLNNCDKIFIRGYVQEGLQLMDVGKQETLAKAESFLKELS</sequence>
<keyword evidence="2" id="KW-0548">Nucleotidyltransferase</keyword>
<gene>
    <name evidence="5" type="ORF">NG821_05985</name>
</gene>
<evidence type="ECO:0000256" key="1">
    <source>
        <dbReference type="ARBA" id="ARBA00022679"/>
    </source>
</evidence>
<dbReference type="SUPFAM" id="SSF53448">
    <property type="entry name" value="Nucleotide-diphospho-sugar transferases"/>
    <property type="match status" value="1"/>
</dbReference>
<evidence type="ECO:0000256" key="2">
    <source>
        <dbReference type="ARBA" id="ARBA00022695"/>
    </source>
</evidence>
<keyword evidence="6" id="KW-1185">Reference proteome</keyword>
<evidence type="ECO:0000313" key="5">
    <source>
        <dbReference type="EMBL" id="MCO6025392.1"/>
    </source>
</evidence>
<accession>A0ABT1BWE2</accession>
<dbReference type="Proteomes" id="UP001204015">
    <property type="component" value="Unassembled WGS sequence"/>
</dbReference>
<protein>
    <submittedName>
        <fullName evidence="5">Sugar phosphate nucleotidyltransferase</fullName>
    </submittedName>
</protein>
<dbReference type="Gene3D" id="3.90.550.10">
    <property type="entry name" value="Spore Coat Polysaccharide Biosynthesis Protein SpsA, Chain A"/>
    <property type="match status" value="1"/>
</dbReference>
<dbReference type="Pfam" id="PF00483">
    <property type="entry name" value="NTP_transferase"/>
    <property type="match status" value="1"/>
</dbReference>
<evidence type="ECO:0000259" key="4">
    <source>
        <dbReference type="Pfam" id="PF00483"/>
    </source>
</evidence>
<dbReference type="PANTHER" id="PTHR43584:SF8">
    <property type="entry name" value="N-ACETYLMURAMATE ALPHA-1-PHOSPHATE URIDYLYLTRANSFERASE"/>
    <property type="match status" value="1"/>
</dbReference>
<evidence type="ECO:0000256" key="3">
    <source>
        <dbReference type="SAM" id="MobiDB-lite"/>
    </source>
</evidence>
<keyword evidence="1" id="KW-0808">Transferase</keyword>
<comment type="caution">
    <text evidence="5">The sequence shown here is derived from an EMBL/GenBank/DDBJ whole genome shotgun (WGS) entry which is preliminary data.</text>
</comment>
<feature type="domain" description="Nucleotidyl transferase" evidence="4">
    <location>
        <begin position="3"/>
        <end position="119"/>
    </location>
</feature>
<evidence type="ECO:0000313" key="6">
    <source>
        <dbReference type="Proteomes" id="UP001204015"/>
    </source>
</evidence>
<organism evidence="5 6">
    <name type="scientific">Segatella cerevisiae</name>
    <dbReference type="NCBI Taxonomy" id="2053716"/>
    <lineage>
        <taxon>Bacteria</taxon>
        <taxon>Pseudomonadati</taxon>
        <taxon>Bacteroidota</taxon>
        <taxon>Bacteroidia</taxon>
        <taxon>Bacteroidales</taxon>
        <taxon>Prevotellaceae</taxon>
        <taxon>Segatella</taxon>
    </lineage>
</organism>
<reference evidence="5 6" key="1">
    <citation type="submission" date="2022-06" db="EMBL/GenBank/DDBJ databases">
        <title>A taxonomic note on the genus Prevotella: Description of four novel genera and emended description of the genera Hallella and Xylanibacter.</title>
        <authorList>
            <person name="Hitch T.C.A."/>
        </authorList>
    </citation>
    <scope>NUCLEOTIDE SEQUENCE [LARGE SCALE GENOMIC DNA]</scope>
    <source>
        <strain evidence="5 6">DSM 100619</strain>
    </source>
</reference>
<dbReference type="InterPro" id="IPR050065">
    <property type="entry name" value="GlmU-like"/>
</dbReference>
<name>A0ABT1BWE2_9BACT</name>
<proteinExistence type="predicted"/>
<dbReference type="InterPro" id="IPR029044">
    <property type="entry name" value="Nucleotide-diphossugar_trans"/>
</dbReference>
<dbReference type="PANTHER" id="PTHR43584">
    <property type="entry name" value="NUCLEOTIDYL TRANSFERASE"/>
    <property type="match status" value="1"/>
</dbReference>
<feature type="region of interest" description="Disordered" evidence="3">
    <location>
        <begin position="133"/>
        <end position="156"/>
    </location>
</feature>
<dbReference type="InterPro" id="IPR005835">
    <property type="entry name" value="NTP_transferase_dom"/>
</dbReference>